<organism evidence="1 2">
    <name type="scientific">Chitinophaga hostae</name>
    <dbReference type="NCBI Taxonomy" id="2831022"/>
    <lineage>
        <taxon>Bacteria</taxon>
        <taxon>Pseudomonadati</taxon>
        <taxon>Bacteroidota</taxon>
        <taxon>Chitinophagia</taxon>
        <taxon>Chitinophagales</taxon>
        <taxon>Chitinophagaceae</taxon>
        <taxon>Chitinophaga</taxon>
    </lineage>
</organism>
<evidence type="ECO:0000313" key="2">
    <source>
        <dbReference type="Proteomes" id="UP000676386"/>
    </source>
</evidence>
<name>A0ABS5IU83_9BACT</name>
<comment type="caution">
    <text evidence="1">The sequence shown here is derived from an EMBL/GenBank/DDBJ whole genome shotgun (WGS) entry which is preliminary data.</text>
</comment>
<keyword evidence="2" id="KW-1185">Reference proteome</keyword>
<gene>
    <name evidence="1" type="ORF">KE626_04315</name>
</gene>
<evidence type="ECO:0000313" key="1">
    <source>
        <dbReference type="EMBL" id="MBS0026528.1"/>
    </source>
</evidence>
<sequence>MFRCTIIISLFISLISYESWGQNAKKESIAAFRAITRLDISGIKKGQHLEFAYLYPVKQFIEYTAEFGKRDTSKKWGPTTIEQVFRDSAFTYFVRADELGSPINFFRVNNNELIDLDYSEFDGKAVKDKFIAEVIPGSDKEQVERKEKNIGMGFYRGSFRYNYQPETKLLEMTYRWKITGDFQRIINKTYNAKYDLNTRQFKDISRR</sequence>
<dbReference type="Proteomes" id="UP000676386">
    <property type="component" value="Unassembled WGS sequence"/>
</dbReference>
<accession>A0ABS5IU83</accession>
<dbReference type="EMBL" id="JAGTXB010000002">
    <property type="protein sequence ID" value="MBS0026528.1"/>
    <property type="molecule type" value="Genomic_DNA"/>
</dbReference>
<proteinExistence type="predicted"/>
<protein>
    <submittedName>
        <fullName evidence="1">Uncharacterized protein</fullName>
    </submittedName>
</protein>
<reference evidence="1 2" key="1">
    <citation type="submission" date="2021-04" db="EMBL/GenBank/DDBJ databases">
        <title>Chitinophaga sp. nov., isolated from the rhizosphere soil.</title>
        <authorList>
            <person name="He S."/>
        </authorList>
    </citation>
    <scope>NUCLEOTIDE SEQUENCE [LARGE SCALE GENOMIC DNA]</scope>
    <source>
        <strain evidence="1 2">2R12</strain>
    </source>
</reference>
<dbReference type="RefSeq" id="WP_211971670.1">
    <property type="nucleotide sequence ID" value="NZ_CBFHAM010000048.1"/>
</dbReference>